<proteinExistence type="predicted"/>
<accession>A0A0E9QPK5</accession>
<reference evidence="1" key="1">
    <citation type="submission" date="2014-11" db="EMBL/GenBank/DDBJ databases">
        <authorList>
            <person name="Amaro Gonzalez C."/>
        </authorList>
    </citation>
    <scope>NUCLEOTIDE SEQUENCE</scope>
</reference>
<dbReference type="AlphaFoldDB" id="A0A0E9QPK5"/>
<sequence length="31" mass="3220">MNLTGPIFIRSSRLGGSAQTPAEAIMKNNSG</sequence>
<reference evidence="1" key="2">
    <citation type="journal article" date="2015" name="Fish Shellfish Immunol.">
        <title>Early steps in the European eel (Anguilla anguilla)-Vibrio vulnificus interaction in the gills: Role of the RtxA13 toxin.</title>
        <authorList>
            <person name="Callol A."/>
            <person name="Pajuelo D."/>
            <person name="Ebbesson L."/>
            <person name="Teles M."/>
            <person name="MacKenzie S."/>
            <person name="Amaro C."/>
        </authorList>
    </citation>
    <scope>NUCLEOTIDE SEQUENCE</scope>
</reference>
<organism evidence="1">
    <name type="scientific">Anguilla anguilla</name>
    <name type="common">European freshwater eel</name>
    <name type="synonym">Muraena anguilla</name>
    <dbReference type="NCBI Taxonomy" id="7936"/>
    <lineage>
        <taxon>Eukaryota</taxon>
        <taxon>Metazoa</taxon>
        <taxon>Chordata</taxon>
        <taxon>Craniata</taxon>
        <taxon>Vertebrata</taxon>
        <taxon>Euteleostomi</taxon>
        <taxon>Actinopterygii</taxon>
        <taxon>Neopterygii</taxon>
        <taxon>Teleostei</taxon>
        <taxon>Anguilliformes</taxon>
        <taxon>Anguillidae</taxon>
        <taxon>Anguilla</taxon>
    </lineage>
</organism>
<evidence type="ECO:0000313" key="1">
    <source>
        <dbReference type="EMBL" id="JAH18382.1"/>
    </source>
</evidence>
<name>A0A0E9QPK5_ANGAN</name>
<dbReference type="EMBL" id="GBXM01090195">
    <property type="protein sequence ID" value="JAH18382.1"/>
    <property type="molecule type" value="Transcribed_RNA"/>
</dbReference>
<protein>
    <submittedName>
        <fullName evidence="1">Uncharacterized protein</fullName>
    </submittedName>
</protein>